<dbReference type="EMBL" id="SOZJ01000006">
    <property type="protein sequence ID" value="TGJ65745.1"/>
    <property type="molecule type" value="Genomic_DNA"/>
</dbReference>
<organism evidence="2 3">
    <name type="scientific">Orbilia oligospora</name>
    <name type="common">Nematode-trapping fungus</name>
    <name type="synonym">Arthrobotrys oligospora</name>
    <dbReference type="NCBI Taxonomy" id="2813651"/>
    <lineage>
        <taxon>Eukaryota</taxon>
        <taxon>Fungi</taxon>
        <taxon>Dikarya</taxon>
        <taxon>Ascomycota</taxon>
        <taxon>Pezizomycotina</taxon>
        <taxon>Orbiliomycetes</taxon>
        <taxon>Orbiliales</taxon>
        <taxon>Orbiliaceae</taxon>
        <taxon>Orbilia</taxon>
    </lineage>
</organism>
<gene>
    <name evidence="2" type="ORF">EYR41_009691</name>
</gene>
<proteinExistence type="predicted"/>
<evidence type="ECO:0000313" key="3">
    <source>
        <dbReference type="Proteomes" id="UP000297595"/>
    </source>
</evidence>
<protein>
    <submittedName>
        <fullName evidence="2">Uncharacterized protein</fullName>
    </submittedName>
</protein>
<evidence type="ECO:0000256" key="1">
    <source>
        <dbReference type="SAM" id="MobiDB-lite"/>
    </source>
</evidence>
<evidence type="ECO:0000313" key="2">
    <source>
        <dbReference type="EMBL" id="TGJ65745.1"/>
    </source>
</evidence>
<dbReference type="AlphaFoldDB" id="A0A8H2HLB7"/>
<name>A0A8H2HLB7_ORBOL</name>
<reference evidence="2 3" key="1">
    <citation type="submission" date="2019-03" db="EMBL/GenBank/DDBJ databases">
        <title>Nematode-trapping fungi genome.</title>
        <authorList>
            <person name="Vidal-Diez De Ulzurrun G."/>
        </authorList>
    </citation>
    <scope>NUCLEOTIDE SEQUENCE [LARGE SCALE GENOMIC DNA]</scope>
    <source>
        <strain evidence="2 3">TWF154</strain>
    </source>
</reference>
<comment type="caution">
    <text evidence="2">The sequence shown here is derived from an EMBL/GenBank/DDBJ whole genome shotgun (WGS) entry which is preliminary data.</text>
</comment>
<sequence length="95" mass="10405">MEIATVARAPRDIATTISSRSIKGLAPIVYLTKTEVHTGVSPPKKKRPSYASTITGNDGRGVSITQIFCSGPTNYEYMLNADVMLIVREVYQFIP</sequence>
<accession>A0A8H2HLB7</accession>
<feature type="region of interest" description="Disordered" evidence="1">
    <location>
        <begin position="38"/>
        <end position="58"/>
    </location>
</feature>
<dbReference type="Proteomes" id="UP000297595">
    <property type="component" value="Unassembled WGS sequence"/>
</dbReference>